<sequence>MAMRRFSVQGRDYFALIVLSDHNDFDAMEVVEWVDGAPGGKLLEFRMDDTSARLSFIRPEIDITLLRAAVDIFREEFFEPRWASGVPCPPW</sequence>
<protein>
    <submittedName>
        <fullName evidence="1">Uncharacterized protein</fullName>
    </submittedName>
</protein>
<keyword evidence="2" id="KW-1185">Reference proteome</keyword>
<dbReference type="RefSeq" id="WP_184822574.1">
    <property type="nucleotide sequence ID" value="NZ_BMTK01000002.1"/>
</dbReference>
<name>A0A7W7M1R3_9ACTN</name>
<gene>
    <name evidence="1" type="ORF">FHS37_003759</name>
</gene>
<reference evidence="1 2" key="1">
    <citation type="submission" date="2020-08" db="EMBL/GenBank/DDBJ databases">
        <title>Genomic Encyclopedia of Type Strains, Phase III (KMG-III): the genomes of soil and plant-associated and newly described type strains.</title>
        <authorList>
            <person name="Whitman W."/>
        </authorList>
    </citation>
    <scope>NUCLEOTIDE SEQUENCE [LARGE SCALE GENOMIC DNA]</scope>
    <source>
        <strain evidence="1 2">CECT 3273</strain>
    </source>
</reference>
<dbReference type="Proteomes" id="UP000579523">
    <property type="component" value="Unassembled WGS sequence"/>
</dbReference>
<comment type="caution">
    <text evidence="1">The sequence shown here is derived from an EMBL/GenBank/DDBJ whole genome shotgun (WGS) entry which is preliminary data.</text>
</comment>
<evidence type="ECO:0000313" key="1">
    <source>
        <dbReference type="EMBL" id="MBB4899698.1"/>
    </source>
</evidence>
<dbReference type="AlphaFoldDB" id="A0A7W7M1R3"/>
<organism evidence="1 2">
    <name type="scientific">Streptomyces griseomycini</name>
    <dbReference type="NCBI Taxonomy" id="66895"/>
    <lineage>
        <taxon>Bacteria</taxon>
        <taxon>Bacillati</taxon>
        <taxon>Actinomycetota</taxon>
        <taxon>Actinomycetes</taxon>
        <taxon>Kitasatosporales</taxon>
        <taxon>Streptomycetaceae</taxon>
        <taxon>Streptomyces</taxon>
    </lineage>
</organism>
<evidence type="ECO:0000313" key="2">
    <source>
        <dbReference type="Proteomes" id="UP000579523"/>
    </source>
</evidence>
<proteinExistence type="predicted"/>
<dbReference type="EMBL" id="JACHJI010000006">
    <property type="protein sequence ID" value="MBB4899698.1"/>
    <property type="molecule type" value="Genomic_DNA"/>
</dbReference>
<accession>A0A7W7M1R3</accession>